<dbReference type="GO" id="GO:0006139">
    <property type="term" value="P:nucleobase-containing compound metabolic process"/>
    <property type="evidence" value="ECO:0007669"/>
    <property type="project" value="InterPro"/>
</dbReference>
<comment type="caution">
    <text evidence="2">The sequence shown here is derived from an EMBL/GenBank/DDBJ whole genome shotgun (WGS) entry which is preliminary data.</text>
</comment>
<dbReference type="InterPro" id="IPR002562">
    <property type="entry name" value="3'-5'_exonuclease_dom"/>
</dbReference>
<evidence type="ECO:0000313" key="3">
    <source>
        <dbReference type="Proteomes" id="UP000217199"/>
    </source>
</evidence>
<sequence length="409" mass="47006">MKISQVYKYAKTRLLSGSIKYGNSNLNRKNRNSFISYSSNATYLVCDNINSVEYASKRLRSSPYVLFDSEGHGKSMNTLSLIQLGNPDADEVFLFDMFRLNNKSQALRHLLGFLSDPKIIKVGWGGKTDYMKLKTIYRTTMVSFLDLQIVDIRKRMHEGETRSRQIKRLSSPSFPETAINSLEIEDVHALSSMDAALIEHQIIDVPRKEDHYKKWFTRPLRTLDLLYAANDIVRISKLFSYFHTSGELTGRFMKDAILQSAIHMSIYSPANNFKIRKQFEPTNLLPIGIADVSGSKDLFKLQHGPFPRTQLKELHRCEGCHRALSARYFPIAAFSVRNTMNVYRTKKHERKAEVMLCRHVHHKKKVTPVLGKEDGCLESSLITVNSFPIRLIDHLIEIKLVDDIFSDLI</sequence>
<dbReference type="GO" id="GO:0003676">
    <property type="term" value="F:nucleic acid binding"/>
    <property type="evidence" value="ECO:0007669"/>
    <property type="project" value="InterPro"/>
</dbReference>
<dbReference type="GO" id="GO:0008408">
    <property type="term" value="F:3'-5' exonuclease activity"/>
    <property type="evidence" value="ECO:0007669"/>
    <property type="project" value="InterPro"/>
</dbReference>
<dbReference type="OrthoDB" id="26838at2759"/>
<keyword evidence="3" id="KW-1185">Reference proteome</keyword>
<protein>
    <submittedName>
        <fullName evidence="2">3-5 exonuclease and kh-i domain-containing</fullName>
    </submittedName>
</protein>
<name>A0A286UEC1_9AGAM</name>
<feature type="domain" description="3'-5' exonuclease" evidence="1">
    <location>
        <begin position="49"/>
        <end position="243"/>
    </location>
</feature>
<organism evidence="2 3">
    <name type="scientific">Pyrrhoderma noxium</name>
    <dbReference type="NCBI Taxonomy" id="2282107"/>
    <lineage>
        <taxon>Eukaryota</taxon>
        <taxon>Fungi</taxon>
        <taxon>Dikarya</taxon>
        <taxon>Basidiomycota</taxon>
        <taxon>Agaricomycotina</taxon>
        <taxon>Agaricomycetes</taxon>
        <taxon>Hymenochaetales</taxon>
        <taxon>Hymenochaetaceae</taxon>
        <taxon>Pyrrhoderma</taxon>
    </lineage>
</organism>
<proteinExistence type="predicted"/>
<dbReference type="SUPFAM" id="SSF53098">
    <property type="entry name" value="Ribonuclease H-like"/>
    <property type="match status" value="1"/>
</dbReference>
<evidence type="ECO:0000259" key="1">
    <source>
        <dbReference type="Pfam" id="PF01612"/>
    </source>
</evidence>
<dbReference type="InterPro" id="IPR012337">
    <property type="entry name" value="RNaseH-like_sf"/>
</dbReference>
<dbReference type="Proteomes" id="UP000217199">
    <property type="component" value="Unassembled WGS sequence"/>
</dbReference>
<dbReference type="Gene3D" id="3.30.420.10">
    <property type="entry name" value="Ribonuclease H-like superfamily/Ribonuclease H"/>
    <property type="match status" value="1"/>
</dbReference>
<dbReference type="STRING" id="2282107.A0A286UEC1"/>
<dbReference type="Pfam" id="PF01612">
    <property type="entry name" value="DNA_pol_A_exo1"/>
    <property type="match status" value="1"/>
</dbReference>
<dbReference type="InterPro" id="IPR036397">
    <property type="entry name" value="RNaseH_sf"/>
</dbReference>
<dbReference type="InParanoid" id="A0A286UEC1"/>
<evidence type="ECO:0000313" key="2">
    <source>
        <dbReference type="EMBL" id="PAV17972.1"/>
    </source>
</evidence>
<dbReference type="AlphaFoldDB" id="A0A286UEC1"/>
<keyword evidence="2" id="KW-0378">Hydrolase</keyword>
<reference evidence="2 3" key="1">
    <citation type="journal article" date="2017" name="Mol. Ecol.">
        <title>Comparative and population genomic landscape of Phellinus noxius: A hypervariable fungus causing root rot in trees.</title>
        <authorList>
            <person name="Chung C.L."/>
            <person name="Lee T.J."/>
            <person name="Akiba M."/>
            <person name="Lee H.H."/>
            <person name="Kuo T.H."/>
            <person name="Liu D."/>
            <person name="Ke H.M."/>
            <person name="Yokoi T."/>
            <person name="Roa M.B."/>
            <person name="Lu M.J."/>
            <person name="Chang Y.Y."/>
            <person name="Ann P.J."/>
            <person name="Tsai J.N."/>
            <person name="Chen C.Y."/>
            <person name="Tzean S.S."/>
            <person name="Ota Y."/>
            <person name="Hattori T."/>
            <person name="Sahashi N."/>
            <person name="Liou R.F."/>
            <person name="Kikuchi T."/>
            <person name="Tsai I.J."/>
        </authorList>
    </citation>
    <scope>NUCLEOTIDE SEQUENCE [LARGE SCALE GENOMIC DNA]</scope>
    <source>
        <strain evidence="2 3">FFPRI411160</strain>
    </source>
</reference>
<keyword evidence="2" id="KW-0269">Exonuclease</keyword>
<accession>A0A286UEC1</accession>
<gene>
    <name evidence="2" type="ORF">PNOK_0645800</name>
</gene>
<dbReference type="EMBL" id="NBII01000006">
    <property type="protein sequence ID" value="PAV17972.1"/>
    <property type="molecule type" value="Genomic_DNA"/>
</dbReference>
<keyword evidence="2" id="KW-0540">Nuclease</keyword>